<evidence type="ECO:0000256" key="1">
    <source>
        <dbReference type="ARBA" id="ARBA00001966"/>
    </source>
</evidence>
<dbReference type="PROSITE" id="PS51332">
    <property type="entry name" value="B12_BINDING"/>
    <property type="match status" value="1"/>
</dbReference>
<dbReference type="PANTHER" id="PTHR43409">
    <property type="entry name" value="ANAEROBIC MAGNESIUM-PROTOPORPHYRIN IX MONOMETHYL ESTER CYCLASE-RELATED"/>
    <property type="match status" value="1"/>
</dbReference>
<dbReference type="PANTHER" id="PTHR43409:SF7">
    <property type="entry name" value="BLL1977 PROTEIN"/>
    <property type="match status" value="1"/>
</dbReference>
<dbReference type="InterPro" id="IPR007197">
    <property type="entry name" value="rSAM"/>
</dbReference>
<dbReference type="Pfam" id="PF02310">
    <property type="entry name" value="B12-binding"/>
    <property type="match status" value="1"/>
</dbReference>
<dbReference type="SFLD" id="SFLDG01082">
    <property type="entry name" value="B12-binding_domain_containing"/>
    <property type="match status" value="1"/>
</dbReference>
<evidence type="ECO:0000256" key="2">
    <source>
        <dbReference type="ARBA" id="ARBA00022691"/>
    </source>
</evidence>
<sequence>VSVKVLFIYPNTYGMNMLPPAIALFSSLLKQRGYSVDLFDATYYQTDHGVDSDGTKATRLNVVPFSPSEKGIKMRDTDWRDDIKAKVKTFQPDLIALSTTEDMWLLGARMLEEIEEFILRHRIPVIAGGVFPTFAPELVIRHHLVDMVCVGEGEVTLIDLCDRIKKGDSWNDVTNLWVKQKDGSITKNPIAKSFEINDTPIIDIDLFEEQRLYRPMAGKWYKMMPVETIRGCPYKCTFCNSPDQVTLYDDETDSRFFRKKDMKLVYKELKHFKENYSVEYNYFWADTFLSWNDREFDEFCEMYADIRLPFWMQTRPETITAYKVKRLAEIG</sequence>
<feature type="domain" description="B12-binding" evidence="6">
    <location>
        <begin position="2"/>
        <end position="171"/>
    </location>
</feature>
<reference evidence="7" key="1">
    <citation type="submission" date="2018-05" db="EMBL/GenBank/DDBJ databases">
        <authorList>
            <person name="Lanie J.A."/>
            <person name="Ng W.-L."/>
            <person name="Kazmierczak K.M."/>
            <person name="Andrzejewski T.M."/>
            <person name="Davidsen T.M."/>
            <person name="Wayne K.J."/>
            <person name="Tettelin H."/>
            <person name="Glass J.I."/>
            <person name="Rusch D."/>
            <person name="Podicherti R."/>
            <person name="Tsui H.-C.T."/>
            <person name="Winkler M.E."/>
        </authorList>
    </citation>
    <scope>NUCLEOTIDE SEQUENCE</scope>
</reference>
<keyword evidence="2" id="KW-0949">S-adenosyl-L-methionine</keyword>
<dbReference type="InterPro" id="IPR058240">
    <property type="entry name" value="rSAM_sf"/>
</dbReference>
<dbReference type="InterPro" id="IPR006158">
    <property type="entry name" value="Cobalamin-bd"/>
</dbReference>
<evidence type="ECO:0000256" key="5">
    <source>
        <dbReference type="ARBA" id="ARBA00023014"/>
    </source>
</evidence>
<dbReference type="InterPro" id="IPR036724">
    <property type="entry name" value="Cobalamin-bd_sf"/>
</dbReference>
<dbReference type="SUPFAM" id="SSF52242">
    <property type="entry name" value="Cobalamin (vitamin B12)-binding domain"/>
    <property type="match status" value="1"/>
</dbReference>
<dbReference type="SFLD" id="SFLDS00029">
    <property type="entry name" value="Radical_SAM"/>
    <property type="match status" value="1"/>
</dbReference>
<keyword evidence="5" id="KW-0411">Iron-sulfur</keyword>
<dbReference type="SUPFAM" id="SSF102114">
    <property type="entry name" value="Radical SAM enzymes"/>
    <property type="match status" value="1"/>
</dbReference>
<evidence type="ECO:0000259" key="6">
    <source>
        <dbReference type="PROSITE" id="PS51332"/>
    </source>
</evidence>
<keyword evidence="4" id="KW-0408">Iron</keyword>
<feature type="non-terminal residue" evidence="7">
    <location>
        <position position="331"/>
    </location>
</feature>
<accession>A0A382MM93</accession>
<gene>
    <name evidence="7" type="ORF">METZ01_LOCUS302089</name>
</gene>
<dbReference type="GO" id="GO:0031419">
    <property type="term" value="F:cobalamin binding"/>
    <property type="evidence" value="ECO:0007669"/>
    <property type="project" value="InterPro"/>
</dbReference>
<dbReference type="GO" id="GO:0051536">
    <property type="term" value="F:iron-sulfur cluster binding"/>
    <property type="evidence" value="ECO:0007669"/>
    <property type="project" value="UniProtKB-KW"/>
</dbReference>
<keyword evidence="3" id="KW-0479">Metal-binding</keyword>
<dbReference type="AlphaFoldDB" id="A0A382MM93"/>
<dbReference type="CDD" id="cd02068">
    <property type="entry name" value="radical_SAM_B12_BD"/>
    <property type="match status" value="1"/>
</dbReference>
<name>A0A382MM93_9ZZZZ</name>
<evidence type="ECO:0000256" key="3">
    <source>
        <dbReference type="ARBA" id="ARBA00022723"/>
    </source>
</evidence>
<dbReference type="Gene3D" id="3.40.50.280">
    <property type="entry name" value="Cobalamin-binding domain"/>
    <property type="match status" value="1"/>
</dbReference>
<organism evidence="7">
    <name type="scientific">marine metagenome</name>
    <dbReference type="NCBI Taxonomy" id="408172"/>
    <lineage>
        <taxon>unclassified sequences</taxon>
        <taxon>metagenomes</taxon>
        <taxon>ecological metagenomes</taxon>
    </lineage>
</organism>
<comment type="cofactor">
    <cofactor evidence="1">
        <name>[4Fe-4S] cluster</name>
        <dbReference type="ChEBI" id="CHEBI:49883"/>
    </cofactor>
</comment>
<proteinExistence type="predicted"/>
<evidence type="ECO:0000256" key="4">
    <source>
        <dbReference type="ARBA" id="ARBA00023004"/>
    </source>
</evidence>
<dbReference type="GO" id="GO:0003824">
    <property type="term" value="F:catalytic activity"/>
    <property type="evidence" value="ECO:0007669"/>
    <property type="project" value="InterPro"/>
</dbReference>
<dbReference type="EMBL" id="UINC01094197">
    <property type="protein sequence ID" value="SVC49235.1"/>
    <property type="molecule type" value="Genomic_DNA"/>
</dbReference>
<feature type="non-terminal residue" evidence="7">
    <location>
        <position position="1"/>
    </location>
</feature>
<protein>
    <recommendedName>
        <fullName evidence="6">B12-binding domain-containing protein</fullName>
    </recommendedName>
</protein>
<dbReference type="InterPro" id="IPR051198">
    <property type="entry name" value="BchE-like"/>
</dbReference>
<dbReference type="GO" id="GO:0046872">
    <property type="term" value="F:metal ion binding"/>
    <property type="evidence" value="ECO:0007669"/>
    <property type="project" value="UniProtKB-KW"/>
</dbReference>
<evidence type="ECO:0000313" key="7">
    <source>
        <dbReference type="EMBL" id="SVC49235.1"/>
    </source>
</evidence>